<organism evidence="1 2">
    <name type="scientific">Candidatus Nitrosocosmicus arcticus</name>
    <dbReference type="NCBI Taxonomy" id="2035267"/>
    <lineage>
        <taxon>Archaea</taxon>
        <taxon>Nitrososphaerota</taxon>
        <taxon>Nitrososphaeria</taxon>
        <taxon>Nitrososphaerales</taxon>
        <taxon>Nitrososphaeraceae</taxon>
        <taxon>Candidatus Nitrosocosmicus</taxon>
    </lineage>
</organism>
<reference evidence="1 2" key="1">
    <citation type="journal article" date="2019" name="Front. Microbiol.">
        <title>Ammonia Oxidation by the Arctic Terrestrial Thaumarchaeote Candidatus Nitrosocosmicus arcticus Is Stimulated by Increasing Temperatures.</title>
        <authorList>
            <person name="Alves R.J.E."/>
            <person name="Kerou M."/>
            <person name="Zappe A."/>
            <person name="Bittner R."/>
            <person name="Abby S.S."/>
            <person name="Schmidt H.A."/>
            <person name="Pfeifer K."/>
            <person name="Schleper C."/>
        </authorList>
    </citation>
    <scope>NUCLEOTIDE SEQUENCE [LARGE SCALE GENOMIC DNA]</scope>
    <source>
        <strain evidence="1 2">Kfb</strain>
    </source>
</reference>
<accession>A0A557ST70</accession>
<comment type="caution">
    <text evidence="1">The sequence shown here is derived from an EMBL/GenBank/DDBJ whole genome shotgun (WGS) entry which is preliminary data.</text>
</comment>
<gene>
    <name evidence="1" type="ORF">NARC_110014</name>
</gene>
<dbReference type="AlphaFoldDB" id="A0A557ST70"/>
<sequence length="55" mass="6591">MQKNINFFRFVVLLENYLENTVSNIRYCYLEFHGVSKEEDKIEELSGKKIVYIKG</sequence>
<protein>
    <submittedName>
        <fullName evidence="1">Uncharacterized protein</fullName>
    </submittedName>
</protein>
<evidence type="ECO:0000313" key="1">
    <source>
        <dbReference type="EMBL" id="TVP39803.1"/>
    </source>
</evidence>
<proteinExistence type="predicted"/>
<keyword evidence="2" id="KW-1185">Reference proteome</keyword>
<dbReference type="Proteomes" id="UP000315289">
    <property type="component" value="Unassembled WGS sequence"/>
</dbReference>
<dbReference type="EMBL" id="VOAH01000011">
    <property type="protein sequence ID" value="TVP39803.1"/>
    <property type="molecule type" value="Genomic_DNA"/>
</dbReference>
<evidence type="ECO:0000313" key="2">
    <source>
        <dbReference type="Proteomes" id="UP000315289"/>
    </source>
</evidence>
<name>A0A557ST70_9ARCH</name>